<feature type="region of interest" description="Disordered" evidence="1">
    <location>
        <begin position="70"/>
        <end position="91"/>
    </location>
</feature>
<feature type="compositionally biased region" description="Polar residues" evidence="1">
    <location>
        <begin position="70"/>
        <end position="83"/>
    </location>
</feature>
<organism evidence="2 3">
    <name type="scientific">Clonorchis sinensis</name>
    <name type="common">Chinese liver fluke</name>
    <dbReference type="NCBI Taxonomy" id="79923"/>
    <lineage>
        <taxon>Eukaryota</taxon>
        <taxon>Metazoa</taxon>
        <taxon>Spiralia</taxon>
        <taxon>Lophotrochozoa</taxon>
        <taxon>Platyhelminthes</taxon>
        <taxon>Trematoda</taxon>
        <taxon>Digenea</taxon>
        <taxon>Opisthorchiida</taxon>
        <taxon>Opisthorchiata</taxon>
        <taxon>Opisthorchiidae</taxon>
        <taxon>Clonorchis</taxon>
    </lineage>
</organism>
<accession>A0A419QFB4</accession>
<evidence type="ECO:0000313" key="2">
    <source>
        <dbReference type="EMBL" id="KAG5441251.1"/>
    </source>
</evidence>
<reference evidence="2 3" key="2">
    <citation type="journal article" date="2021" name="Genomics">
        <title>High-quality reference genome for Clonorchis sinensis.</title>
        <authorList>
            <person name="Young N.D."/>
            <person name="Stroehlein A.J."/>
            <person name="Kinkar L."/>
            <person name="Wang T."/>
            <person name="Sohn W.M."/>
            <person name="Chang B.C.H."/>
            <person name="Kaur P."/>
            <person name="Weisz D."/>
            <person name="Dudchenko O."/>
            <person name="Aiden E.L."/>
            <person name="Korhonen P.K."/>
            <person name="Gasser R.B."/>
        </authorList>
    </citation>
    <scope>NUCLEOTIDE SEQUENCE [LARGE SCALE GENOMIC DNA]</scope>
    <source>
        <strain evidence="2">Cs-k2</strain>
    </source>
</reference>
<reference evidence="2 3" key="1">
    <citation type="journal article" date="2018" name="Biotechnol. Adv.">
        <title>Improved genomic resources and new bioinformatic workflow for the carcinogenic parasite Clonorchis sinensis: Biotechnological implications.</title>
        <authorList>
            <person name="Wang D."/>
            <person name="Korhonen P.K."/>
            <person name="Gasser R.B."/>
            <person name="Young N.D."/>
        </authorList>
    </citation>
    <scope>NUCLEOTIDE SEQUENCE [LARGE SCALE GENOMIC DNA]</scope>
    <source>
        <strain evidence="2">Cs-k2</strain>
    </source>
</reference>
<dbReference type="Proteomes" id="UP000286415">
    <property type="component" value="Unassembled WGS sequence"/>
</dbReference>
<sequence>MVTVGSKVSWNESERSDSKAIRTLVDQRANQLSKRSIIIGGHLPRQDTYEDKCSTAQSLYIGALPTNSVGDETFSTKLPSTQRTEQRPEALNHRRHCVRKCCLPEKDTTMANSIKRRNS</sequence>
<name>A0A419QFB4_CLOSI</name>
<evidence type="ECO:0000256" key="1">
    <source>
        <dbReference type="SAM" id="MobiDB-lite"/>
    </source>
</evidence>
<comment type="caution">
    <text evidence="2">The sequence shown here is derived from an EMBL/GenBank/DDBJ whole genome shotgun (WGS) entry which is preliminary data.</text>
</comment>
<keyword evidence="3" id="KW-1185">Reference proteome</keyword>
<gene>
    <name evidence="2" type="ORF">CSKR_102468</name>
</gene>
<dbReference type="AlphaFoldDB" id="A0A419QFB4"/>
<dbReference type="InParanoid" id="A0A419QFB4"/>
<proteinExistence type="predicted"/>
<evidence type="ECO:0000313" key="3">
    <source>
        <dbReference type="Proteomes" id="UP000286415"/>
    </source>
</evidence>
<dbReference type="EMBL" id="NIRI02000077">
    <property type="protein sequence ID" value="KAG5441251.1"/>
    <property type="molecule type" value="Genomic_DNA"/>
</dbReference>
<protein>
    <submittedName>
        <fullName evidence="2">Uncharacterized protein</fullName>
    </submittedName>
</protein>